<name>A0A8S5NDY1_9CAUD</name>
<reference evidence="1" key="1">
    <citation type="journal article" date="2021" name="Proc. Natl. Acad. Sci. U.S.A.">
        <title>A Catalog of Tens of Thousands of Viruses from Human Metagenomes Reveals Hidden Associations with Chronic Diseases.</title>
        <authorList>
            <person name="Tisza M.J."/>
            <person name="Buck C.B."/>
        </authorList>
    </citation>
    <scope>NUCLEOTIDE SEQUENCE</scope>
    <source>
        <strain evidence="1">CtNDP2</strain>
    </source>
</reference>
<organism evidence="1">
    <name type="scientific">Siphoviridae sp. ctNDP2</name>
    <dbReference type="NCBI Taxonomy" id="2826265"/>
    <lineage>
        <taxon>Viruses</taxon>
        <taxon>Duplodnaviria</taxon>
        <taxon>Heunggongvirae</taxon>
        <taxon>Uroviricota</taxon>
        <taxon>Caudoviricetes</taxon>
    </lineage>
</organism>
<accession>A0A8S5NDY1</accession>
<sequence>MEAQGVPANVRNRILRLRALYAWWLANPRKTDQELVHKDMQDYKVQRMMAYNDLHLIKLILGNLQNVSKDFARYRFDQMIQQTYDKAEETGDARAMAAAAAAYGKFHQLDKADPVDNGYDQIQPQVFIPTSDPRHLGLKRIPNVMGTIRKLIKKYTDNSMDLIRIESEDYDEQLLEYTPTEEVKEEEKSL</sequence>
<protein>
    <submittedName>
        <fullName evidence="1">Uncharacterized protein</fullName>
    </submittedName>
</protein>
<proteinExistence type="predicted"/>
<dbReference type="EMBL" id="BK015150">
    <property type="protein sequence ID" value="DAD93013.1"/>
    <property type="molecule type" value="Genomic_DNA"/>
</dbReference>
<evidence type="ECO:0000313" key="1">
    <source>
        <dbReference type="EMBL" id="DAD93013.1"/>
    </source>
</evidence>